<evidence type="ECO:0000259" key="6">
    <source>
        <dbReference type="PROSITE" id="PS51228"/>
    </source>
</evidence>
<dbReference type="PANTHER" id="PTHR24119">
    <property type="entry name" value="ACYL-COA-BINDING DOMAIN-CONTAINING PROTEIN 6"/>
    <property type="match status" value="1"/>
</dbReference>
<accession>A0A401G6P7</accession>
<dbReference type="InterPro" id="IPR014352">
    <property type="entry name" value="FERM/acyl-CoA-bd_prot_sf"/>
</dbReference>
<feature type="compositionally biased region" description="Polar residues" evidence="5">
    <location>
        <begin position="119"/>
        <end position="131"/>
    </location>
</feature>
<evidence type="ECO:0000256" key="1">
    <source>
        <dbReference type="ARBA" id="ARBA00022737"/>
    </source>
</evidence>
<keyword evidence="8" id="KW-1185">Reference proteome</keyword>
<dbReference type="STRING" id="139825.A0A401G6P7"/>
<dbReference type="PRINTS" id="PR00689">
    <property type="entry name" value="ACOABINDINGP"/>
</dbReference>
<evidence type="ECO:0000313" key="8">
    <source>
        <dbReference type="Proteomes" id="UP000287166"/>
    </source>
</evidence>
<dbReference type="PANTHER" id="PTHR24119:SF0">
    <property type="entry name" value="ACYL-COA-BINDING DOMAIN-CONTAINING PROTEIN 6"/>
    <property type="match status" value="1"/>
</dbReference>
<gene>
    <name evidence="7" type="ORF">SCP_0107150</name>
</gene>
<dbReference type="PROSITE" id="PS50297">
    <property type="entry name" value="ANK_REP_REGION"/>
    <property type="match status" value="1"/>
</dbReference>
<dbReference type="AlphaFoldDB" id="A0A401G6P7"/>
<sequence length="241" mass="26171">MSAYVPSSAFQAAAAYMSGAPSLSALSDTIRLELYGLYKYLVVSPIPSTSRPSIFDFTGRAKWDAWRSIRQKYGDRANEAEERYLAIARGLGWSEDATVEQPSTSQEEEDIRDDDSVEASRQSGGLSMGNSVSVMAQPEDENSPDAVSNIAISGTAEDMESFLRANTSFKVDTKDVNGYTPLHLACDRGNIGVADILLQRGASWQVPDPDGYSAEELAEIADQREIVDLIGRAKSNRAGEI</sequence>
<dbReference type="Gene3D" id="1.25.40.20">
    <property type="entry name" value="Ankyrin repeat-containing domain"/>
    <property type="match status" value="1"/>
</dbReference>
<dbReference type="SMART" id="SM00248">
    <property type="entry name" value="ANK"/>
    <property type="match status" value="1"/>
</dbReference>
<evidence type="ECO:0000256" key="5">
    <source>
        <dbReference type="SAM" id="MobiDB-lite"/>
    </source>
</evidence>
<reference evidence="7 8" key="1">
    <citation type="journal article" date="2018" name="Sci. Rep.">
        <title>Genome sequence of the cauliflower mushroom Sparassis crispa (Hanabiratake) and its association with beneficial usage.</title>
        <authorList>
            <person name="Kiyama R."/>
            <person name="Furutani Y."/>
            <person name="Kawaguchi K."/>
            <person name="Nakanishi T."/>
        </authorList>
    </citation>
    <scope>NUCLEOTIDE SEQUENCE [LARGE SCALE GENOMIC DNA]</scope>
</reference>
<dbReference type="GeneID" id="38774750"/>
<keyword evidence="3" id="KW-0446">Lipid-binding</keyword>
<feature type="compositionally biased region" description="Acidic residues" evidence="5">
    <location>
        <begin position="106"/>
        <end position="117"/>
    </location>
</feature>
<proteinExistence type="predicted"/>
<dbReference type="InParanoid" id="A0A401G6P7"/>
<organism evidence="7 8">
    <name type="scientific">Sparassis crispa</name>
    <dbReference type="NCBI Taxonomy" id="139825"/>
    <lineage>
        <taxon>Eukaryota</taxon>
        <taxon>Fungi</taxon>
        <taxon>Dikarya</taxon>
        <taxon>Basidiomycota</taxon>
        <taxon>Agaricomycotina</taxon>
        <taxon>Agaricomycetes</taxon>
        <taxon>Polyporales</taxon>
        <taxon>Sparassidaceae</taxon>
        <taxon>Sparassis</taxon>
    </lineage>
</organism>
<evidence type="ECO:0000256" key="4">
    <source>
        <dbReference type="PROSITE-ProRule" id="PRU00023"/>
    </source>
</evidence>
<dbReference type="GO" id="GO:0000062">
    <property type="term" value="F:fatty-acyl-CoA binding"/>
    <property type="evidence" value="ECO:0007669"/>
    <property type="project" value="InterPro"/>
</dbReference>
<keyword evidence="1" id="KW-0677">Repeat</keyword>
<protein>
    <recommendedName>
        <fullName evidence="6">ACB domain-containing protein</fullName>
    </recommendedName>
</protein>
<dbReference type="OrthoDB" id="341259at2759"/>
<feature type="repeat" description="ANK" evidence="4">
    <location>
        <begin position="177"/>
        <end position="209"/>
    </location>
</feature>
<dbReference type="SUPFAM" id="SSF47027">
    <property type="entry name" value="Acyl-CoA binding protein"/>
    <property type="match status" value="1"/>
</dbReference>
<dbReference type="Gene3D" id="1.20.80.10">
    <property type="match status" value="1"/>
</dbReference>
<name>A0A401G6P7_9APHY</name>
<dbReference type="PROSITE" id="PS50088">
    <property type="entry name" value="ANK_REPEAT"/>
    <property type="match status" value="1"/>
</dbReference>
<dbReference type="InterPro" id="IPR036770">
    <property type="entry name" value="Ankyrin_rpt-contain_sf"/>
</dbReference>
<feature type="domain" description="ACB" evidence="6">
    <location>
        <begin position="6"/>
        <end position="97"/>
    </location>
</feature>
<dbReference type="RefSeq" id="XP_027608746.1">
    <property type="nucleotide sequence ID" value="XM_027752945.1"/>
</dbReference>
<keyword evidence="2 4" id="KW-0040">ANK repeat</keyword>
<evidence type="ECO:0000256" key="3">
    <source>
        <dbReference type="ARBA" id="ARBA00023121"/>
    </source>
</evidence>
<evidence type="ECO:0000313" key="7">
    <source>
        <dbReference type="EMBL" id="GBE77833.1"/>
    </source>
</evidence>
<dbReference type="InterPro" id="IPR000582">
    <property type="entry name" value="Acyl-CoA-binding_protein"/>
</dbReference>
<dbReference type="InterPro" id="IPR035984">
    <property type="entry name" value="Acyl-CoA-binding_sf"/>
</dbReference>
<dbReference type="Proteomes" id="UP000287166">
    <property type="component" value="Unassembled WGS sequence"/>
</dbReference>
<dbReference type="Pfam" id="PF13857">
    <property type="entry name" value="Ank_5"/>
    <property type="match status" value="1"/>
</dbReference>
<dbReference type="SUPFAM" id="SSF48403">
    <property type="entry name" value="Ankyrin repeat"/>
    <property type="match status" value="1"/>
</dbReference>
<dbReference type="PROSITE" id="PS51228">
    <property type="entry name" value="ACB_2"/>
    <property type="match status" value="1"/>
</dbReference>
<feature type="region of interest" description="Disordered" evidence="5">
    <location>
        <begin position="96"/>
        <end position="131"/>
    </location>
</feature>
<dbReference type="EMBL" id="BFAD01000001">
    <property type="protein sequence ID" value="GBE77833.1"/>
    <property type="molecule type" value="Genomic_DNA"/>
</dbReference>
<dbReference type="Pfam" id="PF00887">
    <property type="entry name" value="ACBP"/>
    <property type="match status" value="1"/>
</dbReference>
<dbReference type="InterPro" id="IPR002110">
    <property type="entry name" value="Ankyrin_rpt"/>
</dbReference>
<evidence type="ECO:0000256" key="2">
    <source>
        <dbReference type="ARBA" id="ARBA00023043"/>
    </source>
</evidence>
<comment type="caution">
    <text evidence="7">The sequence shown here is derived from an EMBL/GenBank/DDBJ whole genome shotgun (WGS) entry which is preliminary data.</text>
</comment>